<keyword evidence="3 5" id="KW-1133">Transmembrane helix</keyword>
<evidence type="ECO:0000256" key="4">
    <source>
        <dbReference type="ARBA" id="ARBA00023136"/>
    </source>
</evidence>
<feature type="transmembrane region" description="Helical" evidence="5">
    <location>
        <begin position="6"/>
        <end position="26"/>
    </location>
</feature>
<dbReference type="Gene3D" id="3.40.50.410">
    <property type="entry name" value="von Willebrand factor, type A domain"/>
    <property type="match status" value="1"/>
</dbReference>
<dbReference type="InterPro" id="IPR002035">
    <property type="entry name" value="VWF_A"/>
</dbReference>
<dbReference type="InterPro" id="IPR036465">
    <property type="entry name" value="vWFA_dom_sf"/>
</dbReference>
<evidence type="ECO:0000256" key="3">
    <source>
        <dbReference type="ARBA" id="ARBA00022989"/>
    </source>
</evidence>
<dbReference type="PANTHER" id="PTHR22550:SF5">
    <property type="entry name" value="LEUCINE ZIPPER PROTEIN 4"/>
    <property type="match status" value="1"/>
</dbReference>
<evidence type="ECO:0000256" key="5">
    <source>
        <dbReference type="SAM" id="Phobius"/>
    </source>
</evidence>
<keyword evidence="1" id="KW-1003">Cell membrane</keyword>
<dbReference type="SUPFAM" id="SSF53300">
    <property type="entry name" value="vWA-like"/>
    <property type="match status" value="1"/>
</dbReference>
<feature type="transmembrane region" description="Helical" evidence="5">
    <location>
        <begin position="59"/>
        <end position="77"/>
    </location>
</feature>
<dbReference type="InterPro" id="IPR050768">
    <property type="entry name" value="UPF0353/GerABKA_families"/>
</dbReference>
<organism evidence="7">
    <name type="scientific">hydrothermal vent metagenome</name>
    <dbReference type="NCBI Taxonomy" id="652676"/>
    <lineage>
        <taxon>unclassified sequences</taxon>
        <taxon>metagenomes</taxon>
        <taxon>ecological metagenomes</taxon>
    </lineage>
</organism>
<feature type="domain" description="VWFA" evidence="6">
    <location>
        <begin position="90"/>
        <end position="264"/>
    </location>
</feature>
<accession>A0A3B1DY08</accession>
<evidence type="ECO:0000256" key="2">
    <source>
        <dbReference type="ARBA" id="ARBA00022692"/>
    </source>
</evidence>
<proteinExistence type="predicted"/>
<dbReference type="SMART" id="SM00327">
    <property type="entry name" value="VWA"/>
    <property type="match status" value="1"/>
</dbReference>
<keyword evidence="2 5" id="KW-0812">Transmembrane</keyword>
<protein>
    <submittedName>
        <fullName evidence="7">BatB</fullName>
    </submittedName>
</protein>
<evidence type="ECO:0000256" key="1">
    <source>
        <dbReference type="ARBA" id="ARBA00022475"/>
    </source>
</evidence>
<dbReference type="PANTHER" id="PTHR22550">
    <property type="entry name" value="SPORE GERMINATION PROTEIN"/>
    <property type="match status" value="1"/>
</dbReference>
<dbReference type="PROSITE" id="PS50234">
    <property type="entry name" value="VWFA"/>
    <property type="match status" value="1"/>
</dbReference>
<dbReference type="AlphaFoldDB" id="A0A3B1DY08"/>
<gene>
    <name evidence="7" type="ORF">MNBD_UNCLBAC01-391</name>
</gene>
<feature type="transmembrane region" description="Helical" evidence="5">
    <location>
        <begin position="310"/>
        <end position="327"/>
    </location>
</feature>
<reference evidence="7" key="1">
    <citation type="submission" date="2018-06" db="EMBL/GenBank/DDBJ databases">
        <authorList>
            <person name="Zhirakovskaya E."/>
        </authorList>
    </citation>
    <scope>NUCLEOTIDE SEQUENCE</scope>
</reference>
<evidence type="ECO:0000259" key="6">
    <source>
        <dbReference type="PROSITE" id="PS50234"/>
    </source>
</evidence>
<dbReference type="EMBL" id="UOGJ01000123">
    <property type="protein sequence ID" value="VAX37265.1"/>
    <property type="molecule type" value="Genomic_DNA"/>
</dbReference>
<sequence length="336" mass="38444">MRFAQPAMFHFFWFWMALIVFLFWTIKNREAVCRRFAQAPLLKHLVKNFDAGKLAQKNILLILVFFFSILALSRPQWGFQWQEVKREAVDILVVIDTSRSMLTQDVKPNRLERTKLAVKDLLKKLKGDRIGLIAFAGEAFLVCPLTGDYSGFVLMLNDLSTETVPRGGTNISNALEVAMKGYEDTPSQYKAVIIVTDGDNLEGDPLVMAKKAKEKGIKVFTIGIGTREGELIQLQDNYGNKEFLKDNNGNFVKSRLNEELLQRIALLTDGVYVKASGAEFGLDLIYDQKLSKWKKREIESKMEKRYYERFGIPLAIAIILLVIETCLTTRKRKKLF</sequence>
<dbReference type="Pfam" id="PF13519">
    <property type="entry name" value="VWA_2"/>
    <property type="match status" value="1"/>
</dbReference>
<evidence type="ECO:0000313" key="7">
    <source>
        <dbReference type="EMBL" id="VAX37265.1"/>
    </source>
</evidence>
<keyword evidence="4 5" id="KW-0472">Membrane</keyword>
<name>A0A3B1DY08_9ZZZZ</name>